<evidence type="ECO:0000259" key="7">
    <source>
        <dbReference type="Pfam" id="PF00155"/>
    </source>
</evidence>
<keyword evidence="6" id="KW-0028">Amino-acid biosynthesis</keyword>
<dbReference type="Gene3D" id="3.90.1150.10">
    <property type="entry name" value="Aspartate Aminotransferase, domain 1"/>
    <property type="match status" value="1"/>
</dbReference>
<dbReference type="GO" id="GO:0000105">
    <property type="term" value="P:L-histidine biosynthetic process"/>
    <property type="evidence" value="ECO:0007669"/>
    <property type="project" value="UniProtKB-UniRule"/>
</dbReference>
<keyword evidence="5 6" id="KW-0663">Pyridoxal phosphate</keyword>
<keyword evidence="4 6" id="KW-0808">Transferase</keyword>
<dbReference type="InterPro" id="IPR005861">
    <property type="entry name" value="HisP_aminotrans"/>
</dbReference>
<dbReference type="InterPro" id="IPR004839">
    <property type="entry name" value="Aminotransferase_I/II_large"/>
</dbReference>
<dbReference type="InterPro" id="IPR050106">
    <property type="entry name" value="HistidinolP_aminotransfase"/>
</dbReference>
<dbReference type="PANTHER" id="PTHR43643:SF3">
    <property type="entry name" value="HISTIDINOL-PHOSPHATE AMINOTRANSFERASE"/>
    <property type="match status" value="1"/>
</dbReference>
<dbReference type="Proteomes" id="UP000322634">
    <property type="component" value="Unassembled WGS sequence"/>
</dbReference>
<comment type="caution">
    <text evidence="8">The sequence shown here is derived from an EMBL/GenBank/DDBJ whole genome shotgun (WGS) entry which is preliminary data.</text>
</comment>
<dbReference type="NCBIfam" id="NF002878">
    <property type="entry name" value="PRK03321.1"/>
    <property type="match status" value="1"/>
</dbReference>
<dbReference type="Gene3D" id="3.40.640.10">
    <property type="entry name" value="Type I PLP-dependent aspartate aminotransferase-like (Major domain)"/>
    <property type="match status" value="1"/>
</dbReference>
<dbReference type="OrthoDB" id="9809616at2"/>
<dbReference type="CDD" id="cd00609">
    <property type="entry name" value="AAT_like"/>
    <property type="match status" value="1"/>
</dbReference>
<sequence>MSLHRHREGHKSMVHVRPGIDSIKLYVPGRATTGLSEIGELPYVPLASNESPFAPLPSVVKAIEEVVGKLNRYPDPGVYALREALAAELDVPLAQVAVGAGSMTLCLQAVLSTCGAGDELMFASPSYEGYPLLASVAGATAVKIPLRDGAHDLDAMAEAVTDRTRAIFICNPNNPTGSTVEAQRIERFVEEVRDDILILIDEAYAEFMGDPIKTVGLSLVRRHANVVSLRTFSKAHGLAGLRVGYLVGQPAVVEVVQRSHMPFNTNTLAQAAAIASLKDRDGLAARLAEVRTERAFVLDGLRQLGLPVRDTFTNFAWLDLGDQAEAFAAEMGRHGVLVRPLPPHGVRITLGDRVANERALATVATVLATFERDLSPA</sequence>
<proteinExistence type="inferred from homology"/>
<evidence type="ECO:0000256" key="1">
    <source>
        <dbReference type="ARBA" id="ARBA00001933"/>
    </source>
</evidence>
<evidence type="ECO:0000256" key="2">
    <source>
        <dbReference type="ARBA" id="ARBA00011738"/>
    </source>
</evidence>
<dbReference type="PANTHER" id="PTHR43643">
    <property type="entry name" value="HISTIDINOL-PHOSPHATE AMINOTRANSFERASE 2"/>
    <property type="match status" value="1"/>
</dbReference>
<evidence type="ECO:0000256" key="4">
    <source>
        <dbReference type="ARBA" id="ARBA00022679"/>
    </source>
</evidence>
<dbReference type="InterPro" id="IPR015424">
    <property type="entry name" value="PyrdxlP-dep_Trfase"/>
</dbReference>
<keyword evidence="9" id="KW-1185">Reference proteome</keyword>
<dbReference type="NCBIfam" id="TIGR01141">
    <property type="entry name" value="hisC"/>
    <property type="match status" value="1"/>
</dbReference>
<keyword evidence="6" id="KW-0368">Histidine biosynthesis</keyword>
<evidence type="ECO:0000313" key="8">
    <source>
        <dbReference type="EMBL" id="TYC07593.1"/>
    </source>
</evidence>
<dbReference type="SUPFAM" id="SSF53383">
    <property type="entry name" value="PLP-dependent transferases"/>
    <property type="match status" value="1"/>
</dbReference>
<comment type="subunit">
    <text evidence="2 6">Homodimer.</text>
</comment>
<dbReference type="EMBL" id="VSFF01000021">
    <property type="protein sequence ID" value="TYC07593.1"/>
    <property type="molecule type" value="Genomic_DNA"/>
</dbReference>
<name>A0A5D0TPJ8_9ACTN</name>
<protein>
    <recommendedName>
        <fullName evidence="6">Histidinol-phosphate aminotransferase</fullName>
        <ecNumber evidence="6">2.6.1.9</ecNumber>
    </recommendedName>
    <alternativeName>
        <fullName evidence="6">Imidazole acetol-phosphate transaminase</fullName>
    </alternativeName>
</protein>
<dbReference type="InterPro" id="IPR024892">
    <property type="entry name" value="ArAT"/>
</dbReference>
<feature type="modified residue" description="N6-(pyridoxal phosphate)lysine" evidence="6">
    <location>
        <position position="234"/>
    </location>
</feature>
<comment type="catalytic activity">
    <reaction evidence="6">
        <text>L-histidinol phosphate + 2-oxoglutarate = 3-(imidazol-4-yl)-2-oxopropyl phosphate + L-glutamate</text>
        <dbReference type="Rhea" id="RHEA:23744"/>
        <dbReference type="ChEBI" id="CHEBI:16810"/>
        <dbReference type="ChEBI" id="CHEBI:29985"/>
        <dbReference type="ChEBI" id="CHEBI:57766"/>
        <dbReference type="ChEBI" id="CHEBI:57980"/>
        <dbReference type="EC" id="2.6.1.9"/>
    </reaction>
</comment>
<evidence type="ECO:0000256" key="5">
    <source>
        <dbReference type="ARBA" id="ARBA00022898"/>
    </source>
</evidence>
<evidence type="ECO:0000256" key="3">
    <source>
        <dbReference type="ARBA" id="ARBA00022576"/>
    </source>
</evidence>
<reference evidence="8 9" key="1">
    <citation type="submission" date="2019-08" db="EMBL/GenBank/DDBJ databases">
        <title>Actinomadura sp. nov. CYP1-5 isolated from mountain soil.</title>
        <authorList>
            <person name="Songsumanus A."/>
            <person name="Kuncharoen N."/>
            <person name="Kudo T."/>
            <person name="Yuki M."/>
            <person name="Igarashi Y."/>
            <person name="Tanasupawat S."/>
        </authorList>
    </citation>
    <scope>NUCLEOTIDE SEQUENCE [LARGE SCALE GENOMIC DNA]</scope>
    <source>
        <strain evidence="8 9">GKU157</strain>
    </source>
</reference>
<keyword evidence="3 6" id="KW-0032">Aminotransferase</keyword>
<dbReference type="UniPathway" id="UPA00031">
    <property type="reaction ID" value="UER00012"/>
</dbReference>
<comment type="similarity">
    <text evidence="6">Belongs to the class-II pyridoxal-phosphate-dependent aminotransferase family. Histidinol-phosphate aminotransferase subfamily.</text>
</comment>
<dbReference type="GO" id="GO:0030170">
    <property type="term" value="F:pyridoxal phosphate binding"/>
    <property type="evidence" value="ECO:0007669"/>
    <property type="project" value="InterPro"/>
</dbReference>
<evidence type="ECO:0000313" key="9">
    <source>
        <dbReference type="Proteomes" id="UP000322634"/>
    </source>
</evidence>
<comment type="cofactor">
    <cofactor evidence="1 6">
        <name>pyridoxal 5'-phosphate</name>
        <dbReference type="ChEBI" id="CHEBI:597326"/>
    </cofactor>
</comment>
<accession>A0A5D0TPJ8</accession>
<dbReference type="GO" id="GO:0004400">
    <property type="term" value="F:histidinol-phosphate transaminase activity"/>
    <property type="evidence" value="ECO:0007669"/>
    <property type="project" value="UniProtKB-UniRule"/>
</dbReference>
<dbReference type="EC" id="2.6.1.9" evidence="6"/>
<dbReference type="InterPro" id="IPR015422">
    <property type="entry name" value="PyrdxlP-dep_Trfase_small"/>
</dbReference>
<dbReference type="Pfam" id="PF00155">
    <property type="entry name" value="Aminotran_1_2"/>
    <property type="match status" value="1"/>
</dbReference>
<dbReference type="InterPro" id="IPR015421">
    <property type="entry name" value="PyrdxlP-dep_Trfase_major"/>
</dbReference>
<dbReference type="AlphaFoldDB" id="A0A5D0TPJ8"/>
<comment type="pathway">
    <text evidence="6">Amino-acid biosynthesis; L-histidine biosynthesis; L-histidine from 5-phospho-alpha-D-ribose 1-diphosphate: step 7/9.</text>
</comment>
<organism evidence="8 9">
    <name type="scientific">Actinomadura syzygii</name>
    <dbReference type="NCBI Taxonomy" id="1427538"/>
    <lineage>
        <taxon>Bacteria</taxon>
        <taxon>Bacillati</taxon>
        <taxon>Actinomycetota</taxon>
        <taxon>Actinomycetes</taxon>
        <taxon>Streptosporangiales</taxon>
        <taxon>Thermomonosporaceae</taxon>
        <taxon>Actinomadura</taxon>
    </lineage>
</organism>
<feature type="domain" description="Aminotransferase class I/classII large" evidence="7">
    <location>
        <begin position="44"/>
        <end position="361"/>
    </location>
</feature>
<gene>
    <name evidence="6 8" type="primary">hisC</name>
    <name evidence="8" type="ORF">FXF65_42090</name>
</gene>
<dbReference type="HAMAP" id="MF_01023">
    <property type="entry name" value="HisC_aminotrans_2"/>
    <property type="match status" value="1"/>
</dbReference>
<evidence type="ECO:0000256" key="6">
    <source>
        <dbReference type="HAMAP-Rule" id="MF_01023"/>
    </source>
</evidence>